<evidence type="ECO:0000313" key="2">
    <source>
        <dbReference type="Proteomes" id="UP000006729"/>
    </source>
</evidence>
<reference evidence="1 2" key="1">
    <citation type="journal article" date="2006" name="Science">
        <title>The genome of black cottonwood, Populus trichocarpa (Torr. &amp; Gray).</title>
        <authorList>
            <person name="Tuskan G.A."/>
            <person name="Difazio S."/>
            <person name="Jansson S."/>
            <person name="Bohlmann J."/>
            <person name="Grigoriev I."/>
            <person name="Hellsten U."/>
            <person name="Putnam N."/>
            <person name="Ralph S."/>
            <person name="Rombauts S."/>
            <person name="Salamov A."/>
            <person name="Schein J."/>
            <person name="Sterck L."/>
            <person name="Aerts A."/>
            <person name="Bhalerao R.R."/>
            <person name="Bhalerao R.P."/>
            <person name="Blaudez D."/>
            <person name="Boerjan W."/>
            <person name="Brun A."/>
            <person name="Brunner A."/>
            <person name="Busov V."/>
            <person name="Campbell M."/>
            <person name="Carlson J."/>
            <person name="Chalot M."/>
            <person name="Chapman J."/>
            <person name="Chen G.L."/>
            <person name="Cooper D."/>
            <person name="Coutinho P.M."/>
            <person name="Couturier J."/>
            <person name="Covert S."/>
            <person name="Cronk Q."/>
            <person name="Cunningham R."/>
            <person name="Davis J."/>
            <person name="Degroeve S."/>
            <person name="Dejardin A."/>
            <person name="Depamphilis C."/>
            <person name="Detter J."/>
            <person name="Dirks B."/>
            <person name="Dubchak I."/>
            <person name="Duplessis S."/>
            <person name="Ehlting J."/>
            <person name="Ellis B."/>
            <person name="Gendler K."/>
            <person name="Goodstein D."/>
            <person name="Gribskov M."/>
            <person name="Grimwood J."/>
            <person name="Groover A."/>
            <person name="Gunter L."/>
            <person name="Hamberger B."/>
            <person name="Heinze B."/>
            <person name="Helariutta Y."/>
            <person name="Henrissat B."/>
            <person name="Holligan D."/>
            <person name="Holt R."/>
            <person name="Huang W."/>
            <person name="Islam-Faridi N."/>
            <person name="Jones S."/>
            <person name="Jones-Rhoades M."/>
            <person name="Jorgensen R."/>
            <person name="Joshi C."/>
            <person name="Kangasjarvi J."/>
            <person name="Karlsson J."/>
            <person name="Kelleher C."/>
            <person name="Kirkpatrick R."/>
            <person name="Kirst M."/>
            <person name="Kohler A."/>
            <person name="Kalluri U."/>
            <person name="Larimer F."/>
            <person name="Leebens-Mack J."/>
            <person name="Leple J.C."/>
            <person name="Locascio P."/>
            <person name="Lou Y."/>
            <person name="Lucas S."/>
            <person name="Martin F."/>
            <person name="Montanini B."/>
            <person name="Napoli C."/>
            <person name="Nelson D.R."/>
            <person name="Nelson C."/>
            <person name="Nieminen K."/>
            <person name="Nilsson O."/>
            <person name="Pereda V."/>
            <person name="Peter G."/>
            <person name="Philippe R."/>
            <person name="Pilate G."/>
            <person name="Poliakov A."/>
            <person name="Razumovskaya J."/>
            <person name="Richardson P."/>
            <person name="Rinaldi C."/>
            <person name="Ritland K."/>
            <person name="Rouze P."/>
            <person name="Ryaboy D."/>
            <person name="Schmutz J."/>
            <person name="Schrader J."/>
            <person name="Segerman B."/>
            <person name="Shin H."/>
            <person name="Siddiqui A."/>
            <person name="Sterky F."/>
            <person name="Terry A."/>
            <person name="Tsai C.J."/>
            <person name="Uberbacher E."/>
            <person name="Unneberg P."/>
            <person name="Vahala J."/>
            <person name="Wall K."/>
            <person name="Wessler S."/>
            <person name="Yang G."/>
            <person name="Yin T."/>
            <person name="Douglas C."/>
            <person name="Marra M."/>
            <person name="Sandberg G."/>
            <person name="Van de Peer Y."/>
            <person name="Rokhsar D."/>
        </authorList>
    </citation>
    <scope>NUCLEOTIDE SEQUENCE [LARGE SCALE GENOMIC DNA]</scope>
    <source>
        <strain evidence="2">cv. Nisqually</strain>
    </source>
</reference>
<evidence type="ECO:0000313" key="1">
    <source>
        <dbReference type="EMBL" id="KAI9398772.1"/>
    </source>
</evidence>
<organism evidence="1 2">
    <name type="scientific">Populus trichocarpa</name>
    <name type="common">Western balsam poplar</name>
    <name type="synonym">Populus balsamifera subsp. trichocarpa</name>
    <dbReference type="NCBI Taxonomy" id="3694"/>
    <lineage>
        <taxon>Eukaryota</taxon>
        <taxon>Viridiplantae</taxon>
        <taxon>Streptophyta</taxon>
        <taxon>Embryophyta</taxon>
        <taxon>Tracheophyta</taxon>
        <taxon>Spermatophyta</taxon>
        <taxon>Magnoliopsida</taxon>
        <taxon>eudicotyledons</taxon>
        <taxon>Gunneridae</taxon>
        <taxon>Pentapetalae</taxon>
        <taxon>rosids</taxon>
        <taxon>fabids</taxon>
        <taxon>Malpighiales</taxon>
        <taxon>Salicaceae</taxon>
        <taxon>Saliceae</taxon>
        <taxon>Populus</taxon>
    </lineage>
</organism>
<dbReference type="EMBL" id="CM009291">
    <property type="protein sequence ID" value="KAI9398772.1"/>
    <property type="molecule type" value="Genomic_DNA"/>
</dbReference>
<comment type="caution">
    <text evidence="1">The sequence shown here is derived from an EMBL/GenBank/DDBJ whole genome shotgun (WGS) entry which is preliminary data.</text>
</comment>
<proteinExistence type="predicted"/>
<keyword evidence="2" id="KW-1185">Reference proteome</keyword>
<dbReference type="Proteomes" id="UP000006729">
    <property type="component" value="Chromosome 2"/>
</dbReference>
<protein>
    <submittedName>
        <fullName evidence="1">Uncharacterized protein</fullName>
    </submittedName>
</protein>
<sequence length="93" mass="10638">MVLFFLLSLFLDNRGVCLATKVLSCFRGLFCDFVPVHPRAFAGRRLCCYKDHWCILEFSWMVAFPSPVFVWFPGFSYSDTNKGIASHNGNDTC</sequence>
<accession>A0ACC0TB09</accession>
<name>A0ACC0TB09_POPTR</name>
<gene>
    <name evidence="1" type="ORF">POPTR_002G001250v4</name>
</gene>